<dbReference type="EMBL" id="KQ971343">
    <property type="protein sequence ID" value="EFA03436.1"/>
    <property type="molecule type" value="Genomic_DNA"/>
</dbReference>
<proteinExistence type="predicted"/>
<reference evidence="1 2" key="2">
    <citation type="journal article" date="2010" name="Nucleic Acids Res.">
        <title>BeetleBase in 2010: revisions to provide comprehensive genomic information for Tribolium castaneum.</title>
        <authorList>
            <person name="Kim H.S."/>
            <person name="Murphy T."/>
            <person name="Xia J."/>
            <person name="Caragea D."/>
            <person name="Park Y."/>
            <person name="Beeman R.W."/>
            <person name="Lorenzen M.D."/>
            <person name="Butcher S."/>
            <person name="Manak J.R."/>
            <person name="Brown S.J."/>
        </authorList>
    </citation>
    <scope>GENOME REANNOTATION</scope>
    <source>
        <strain evidence="1 2">Georgia GA2</strain>
    </source>
</reference>
<accession>D6WLK6</accession>
<evidence type="ECO:0000313" key="1">
    <source>
        <dbReference type="EMBL" id="EFA03436.1"/>
    </source>
</evidence>
<keyword evidence="2" id="KW-1185">Reference proteome</keyword>
<reference evidence="1 2" key="1">
    <citation type="journal article" date="2008" name="Nature">
        <title>The genome of the model beetle and pest Tribolium castaneum.</title>
        <authorList>
            <consortium name="Tribolium Genome Sequencing Consortium"/>
            <person name="Richards S."/>
            <person name="Gibbs R.A."/>
            <person name="Weinstock G.M."/>
            <person name="Brown S.J."/>
            <person name="Denell R."/>
            <person name="Beeman R.W."/>
            <person name="Gibbs R."/>
            <person name="Beeman R.W."/>
            <person name="Brown S.J."/>
            <person name="Bucher G."/>
            <person name="Friedrich M."/>
            <person name="Grimmelikhuijzen C.J."/>
            <person name="Klingler M."/>
            <person name="Lorenzen M."/>
            <person name="Richards S."/>
            <person name="Roth S."/>
            <person name="Schroder R."/>
            <person name="Tautz D."/>
            <person name="Zdobnov E.M."/>
            <person name="Muzny D."/>
            <person name="Gibbs R.A."/>
            <person name="Weinstock G.M."/>
            <person name="Attaway T."/>
            <person name="Bell S."/>
            <person name="Buhay C.J."/>
            <person name="Chandrabose M.N."/>
            <person name="Chavez D."/>
            <person name="Clerk-Blankenburg K.P."/>
            <person name="Cree A."/>
            <person name="Dao M."/>
            <person name="Davis C."/>
            <person name="Chacko J."/>
            <person name="Dinh H."/>
            <person name="Dugan-Rocha S."/>
            <person name="Fowler G."/>
            <person name="Garner T.T."/>
            <person name="Garnes J."/>
            <person name="Gnirke A."/>
            <person name="Hawes A."/>
            <person name="Hernandez J."/>
            <person name="Hines S."/>
            <person name="Holder M."/>
            <person name="Hume J."/>
            <person name="Jhangiani S.N."/>
            <person name="Joshi V."/>
            <person name="Khan Z.M."/>
            <person name="Jackson L."/>
            <person name="Kovar C."/>
            <person name="Kowis A."/>
            <person name="Lee S."/>
            <person name="Lewis L.R."/>
            <person name="Margolis J."/>
            <person name="Morgan M."/>
            <person name="Nazareth L.V."/>
            <person name="Nguyen N."/>
            <person name="Okwuonu G."/>
            <person name="Parker D."/>
            <person name="Richards S."/>
            <person name="Ruiz S.J."/>
            <person name="Santibanez J."/>
            <person name="Savard J."/>
            <person name="Scherer S.E."/>
            <person name="Schneider B."/>
            <person name="Sodergren E."/>
            <person name="Tautz D."/>
            <person name="Vattahil S."/>
            <person name="Villasana D."/>
            <person name="White C.S."/>
            <person name="Wright R."/>
            <person name="Park Y."/>
            <person name="Beeman R.W."/>
            <person name="Lord J."/>
            <person name="Oppert B."/>
            <person name="Lorenzen M."/>
            <person name="Brown S."/>
            <person name="Wang L."/>
            <person name="Savard J."/>
            <person name="Tautz D."/>
            <person name="Richards S."/>
            <person name="Weinstock G."/>
            <person name="Gibbs R.A."/>
            <person name="Liu Y."/>
            <person name="Worley K."/>
            <person name="Weinstock G."/>
            <person name="Elsik C.G."/>
            <person name="Reese J.T."/>
            <person name="Elhaik E."/>
            <person name="Landan G."/>
            <person name="Graur D."/>
            <person name="Arensburger P."/>
            <person name="Atkinson P."/>
            <person name="Beeman R.W."/>
            <person name="Beidler J."/>
            <person name="Brown S.J."/>
            <person name="Demuth J.P."/>
            <person name="Drury D.W."/>
            <person name="Du Y.Z."/>
            <person name="Fujiwara H."/>
            <person name="Lorenzen M."/>
            <person name="Maselli V."/>
            <person name="Osanai M."/>
            <person name="Park Y."/>
            <person name="Robertson H.M."/>
            <person name="Tu Z."/>
            <person name="Wang J.J."/>
            <person name="Wang S."/>
            <person name="Richards S."/>
            <person name="Song H."/>
            <person name="Zhang L."/>
            <person name="Sodergren E."/>
            <person name="Werner D."/>
            <person name="Stanke M."/>
            <person name="Morgenstern B."/>
            <person name="Solovyev V."/>
            <person name="Kosarev P."/>
            <person name="Brown G."/>
            <person name="Chen H.C."/>
            <person name="Ermolaeva O."/>
            <person name="Hlavina W."/>
            <person name="Kapustin Y."/>
            <person name="Kiryutin B."/>
            <person name="Kitts P."/>
            <person name="Maglott D."/>
            <person name="Pruitt K."/>
            <person name="Sapojnikov V."/>
            <person name="Souvorov A."/>
            <person name="Mackey A.J."/>
            <person name="Waterhouse R.M."/>
            <person name="Wyder S."/>
            <person name="Zdobnov E.M."/>
            <person name="Zdobnov E.M."/>
            <person name="Wyder S."/>
            <person name="Kriventseva E.V."/>
            <person name="Kadowaki T."/>
            <person name="Bork P."/>
            <person name="Aranda M."/>
            <person name="Bao R."/>
            <person name="Beermann A."/>
            <person name="Berns N."/>
            <person name="Bolognesi R."/>
            <person name="Bonneton F."/>
            <person name="Bopp D."/>
            <person name="Brown S.J."/>
            <person name="Bucher G."/>
            <person name="Butts T."/>
            <person name="Chaumot A."/>
            <person name="Denell R.E."/>
            <person name="Ferrier D.E."/>
            <person name="Friedrich M."/>
            <person name="Gordon C.M."/>
            <person name="Jindra M."/>
            <person name="Klingler M."/>
            <person name="Lan Q."/>
            <person name="Lattorff H.M."/>
            <person name="Laudet V."/>
            <person name="von Levetsow C."/>
            <person name="Liu Z."/>
            <person name="Lutz R."/>
            <person name="Lynch J.A."/>
            <person name="da Fonseca R.N."/>
            <person name="Posnien N."/>
            <person name="Reuter R."/>
            <person name="Roth S."/>
            <person name="Savard J."/>
            <person name="Schinko J.B."/>
            <person name="Schmitt C."/>
            <person name="Schoppmeier M."/>
            <person name="Schroder R."/>
            <person name="Shippy T.D."/>
            <person name="Simonnet F."/>
            <person name="Marques-Souza H."/>
            <person name="Tautz D."/>
            <person name="Tomoyasu Y."/>
            <person name="Trauner J."/>
            <person name="Van der Zee M."/>
            <person name="Vervoort M."/>
            <person name="Wittkopp N."/>
            <person name="Wimmer E.A."/>
            <person name="Yang X."/>
            <person name="Jones A.K."/>
            <person name="Sattelle D.B."/>
            <person name="Ebert P.R."/>
            <person name="Nelson D."/>
            <person name="Scott J.G."/>
            <person name="Beeman R.W."/>
            <person name="Muthukrishnan S."/>
            <person name="Kramer K.J."/>
            <person name="Arakane Y."/>
            <person name="Beeman R.W."/>
            <person name="Zhu Q."/>
            <person name="Hogenkamp D."/>
            <person name="Dixit R."/>
            <person name="Oppert B."/>
            <person name="Jiang H."/>
            <person name="Zou Z."/>
            <person name="Marshall J."/>
            <person name="Elpidina E."/>
            <person name="Vinokurov K."/>
            <person name="Oppert C."/>
            <person name="Zou Z."/>
            <person name="Evans J."/>
            <person name="Lu Z."/>
            <person name="Zhao P."/>
            <person name="Sumathipala N."/>
            <person name="Altincicek B."/>
            <person name="Vilcinskas A."/>
            <person name="Williams M."/>
            <person name="Hultmark D."/>
            <person name="Hetru C."/>
            <person name="Jiang H."/>
            <person name="Grimmelikhuijzen C.J."/>
            <person name="Hauser F."/>
            <person name="Cazzamali G."/>
            <person name="Williamson M."/>
            <person name="Park Y."/>
            <person name="Li B."/>
            <person name="Tanaka Y."/>
            <person name="Predel R."/>
            <person name="Neupert S."/>
            <person name="Schachtner J."/>
            <person name="Verleyen P."/>
            <person name="Raible F."/>
            <person name="Bork P."/>
            <person name="Friedrich M."/>
            <person name="Walden K.K."/>
            <person name="Robertson H.M."/>
            <person name="Angeli S."/>
            <person name="Foret S."/>
            <person name="Bucher G."/>
            <person name="Schuetz S."/>
            <person name="Maleszka R."/>
            <person name="Wimmer E.A."/>
            <person name="Beeman R.W."/>
            <person name="Lorenzen M."/>
            <person name="Tomoyasu Y."/>
            <person name="Miller S.C."/>
            <person name="Grossmann D."/>
            <person name="Bucher G."/>
        </authorList>
    </citation>
    <scope>NUCLEOTIDE SEQUENCE [LARGE SCALE GENOMIC DNA]</scope>
    <source>
        <strain evidence="1 2">Georgia GA2</strain>
    </source>
</reference>
<dbReference type="InParanoid" id="D6WLK6"/>
<dbReference type="AlphaFoldDB" id="D6WLK6"/>
<organism evidence="1 2">
    <name type="scientific">Tribolium castaneum</name>
    <name type="common">Red flour beetle</name>
    <dbReference type="NCBI Taxonomy" id="7070"/>
    <lineage>
        <taxon>Eukaryota</taxon>
        <taxon>Metazoa</taxon>
        <taxon>Ecdysozoa</taxon>
        <taxon>Arthropoda</taxon>
        <taxon>Hexapoda</taxon>
        <taxon>Insecta</taxon>
        <taxon>Pterygota</taxon>
        <taxon>Neoptera</taxon>
        <taxon>Endopterygota</taxon>
        <taxon>Coleoptera</taxon>
        <taxon>Polyphaga</taxon>
        <taxon>Cucujiformia</taxon>
        <taxon>Tenebrionidae</taxon>
        <taxon>Tenebrionidae incertae sedis</taxon>
        <taxon>Tribolium</taxon>
    </lineage>
</organism>
<protein>
    <submittedName>
        <fullName evidence="1">Uncharacterized protein</fullName>
    </submittedName>
</protein>
<dbReference type="Proteomes" id="UP000007266">
    <property type="component" value="Linkage group 5"/>
</dbReference>
<gene>
    <name evidence="1" type="primary">GLEAN_13426</name>
    <name evidence="1" type="ORF">TcasGA2_TC013426</name>
</gene>
<name>D6WLK6_TRICA</name>
<sequence length="64" mass="7553">MTAKIKYWEFGQTGPVRDFPEEYFKANSRLYGGNSCRYFNRVCHVHEFISAEDEFLVTARNGRI</sequence>
<evidence type="ECO:0000313" key="2">
    <source>
        <dbReference type="Proteomes" id="UP000007266"/>
    </source>
</evidence>
<dbReference type="HOGENOM" id="CLU_2870491_0_0_1"/>